<dbReference type="InterPro" id="IPR001810">
    <property type="entry name" value="F-box_dom"/>
</dbReference>
<dbReference type="AlphaFoldDB" id="A0AAV6X414"/>
<dbReference type="EMBL" id="WHWC01000010">
    <property type="protein sequence ID" value="KAG8375181.1"/>
    <property type="molecule type" value="Genomic_DNA"/>
</dbReference>
<dbReference type="NCBIfam" id="TIGR01640">
    <property type="entry name" value="F_box_assoc_1"/>
    <property type="match status" value="1"/>
</dbReference>
<feature type="domain" description="F-box" evidence="1">
    <location>
        <begin position="26"/>
        <end position="75"/>
    </location>
</feature>
<sequence>MKKRTRMGAVIEEQKTLKHEIGVSNQFHLMDLPIPVLHEILFRLPINSIMKVKLVCRALYELLSDPDFAVNYTKISTFATLVGTTNFCKDTCAFDNLDLVEVSDSHECIRTTFKTKIRGVSGFDLVGACNGLLCLSAWKWRTDVVYVCNPIMGEYMALPECKIEQNENSEYGFGFCTSTNNYKVLKIVWKPFPVYKEVEIFTIGIDETWRGLAIRKILFTNFLNNSVALNGAFHWFIMDNGSSRICTFDLGEEKLGQLSHPPGLLLNLYCMKLMSINNQLSLVDGLGSPVVAIWKMKEYAVAESWTKDMVLDISFISELQCRSLEPVTILQNGDMLFSHLSTDYLLLYNPIKRKVTQIRVGCHGIITCAPSFLSLKEALMGGHQSTMNL</sequence>
<dbReference type="Proteomes" id="UP000826271">
    <property type="component" value="Unassembled WGS sequence"/>
</dbReference>
<dbReference type="SMART" id="SM00256">
    <property type="entry name" value="FBOX"/>
    <property type="match status" value="1"/>
</dbReference>
<evidence type="ECO:0000259" key="1">
    <source>
        <dbReference type="PROSITE" id="PS50181"/>
    </source>
</evidence>
<gene>
    <name evidence="2" type="ORF">BUALT_Bualt10G0073600</name>
</gene>
<evidence type="ECO:0000313" key="3">
    <source>
        <dbReference type="Proteomes" id="UP000826271"/>
    </source>
</evidence>
<keyword evidence="3" id="KW-1185">Reference proteome</keyword>
<dbReference type="Gene3D" id="1.20.1280.50">
    <property type="match status" value="1"/>
</dbReference>
<dbReference type="PANTHER" id="PTHR31672:SF13">
    <property type="entry name" value="F-BOX PROTEIN CPR30-LIKE"/>
    <property type="match status" value="1"/>
</dbReference>
<evidence type="ECO:0000313" key="2">
    <source>
        <dbReference type="EMBL" id="KAG8375181.1"/>
    </source>
</evidence>
<dbReference type="Pfam" id="PF08268">
    <property type="entry name" value="FBA_3"/>
    <property type="match status" value="1"/>
</dbReference>
<dbReference type="InterPro" id="IPR036047">
    <property type="entry name" value="F-box-like_dom_sf"/>
</dbReference>
<dbReference type="InterPro" id="IPR017451">
    <property type="entry name" value="F-box-assoc_interact_dom"/>
</dbReference>
<dbReference type="PANTHER" id="PTHR31672">
    <property type="entry name" value="BNACNNG10540D PROTEIN"/>
    <property type="match status" value="1"/>
</dbReference>
<protein>
    <recommendedName>
        <fullName evidence="1">F-box domain-containing protein</fullName>
    </recommendedName>
</protein>
<dbReference type="PROSITE" id="PS50181">
    <property type="entry name" value="FBOX"/>
    <property type="match status" value="1"/>
</dbReference>
<reference evidence="2" key="1">
    <citation type="submission" date="2019-10" db="EMBL/GenBank/DDBJ databases">
        <authorList>
            <person name="Zhang R."/>
            <person name="Pan Y."/>
            <person name="Wang J."/>
            <person name="Ma R."/>
            <person name="Yu S."/>
        </authorList>
    </citation>
    <scope>NUCLEOTIDE SEQUENCE</scope>
    <source>
        <strain evidence="2">LA-IB0</strain>
        <tissue evidence="2">Leaf</tissue>
    </source>
</reference>
<organism evidence="2 3">
    <name type="scientific">Buddleja alternifolia</name>
    <dbReference type="NCBI Taxonomy" id="168488"/>
    <lineage>
        <taxon>Eukaryota</taxon>
        <taxon>Viridiplantae</taxon>
        <taxon>Streptophyta</taxon>
        <taxon>Embryophyta</taxon>
        <taxon>Tracheophyta</taxon>
        <taxon>Spermatophyta</taxon>
        <taxon>Magnoliopsida</taxon>
        <taxon>eudicotyledons</taxon>
        <taxon>Gunneridae</taxon>
        <taxon>Pentapetalae</taxon>
        <taxon>asterids</taxon>
        <taxon>lamiids</taxon>
        <taxon>Lamiales</taxon>
        <taxon>Scrophulariaceae</taxon>
        <taxon>Buddlejeae</taxon>
        <taxon>Buddleja</taxon>
    </lineage>
</organism>
<dbReference type="InterPro" id="IPR050796">
    <property type="entry name" value="SCF_F-box_component"/>
</dbReference>
<dbReference type="Pfam" id="PF00646">
    <property type="entry name" value="F-box"/>
    <property type="match status" value="1"/>
</dbReference>
<name>A0AAV6X414_9LAMI</name>
<dbReference type="SUPFAM" id="SSF81383">
    <property type="entry name" value="F-box domain"/>
    <property type="match status" value="1"/>
</dbReference>
<proteinExistence type="predicted"/>
<accession>A0AAV6X414</accession>
<dbReference type="InterPro" id="IPR013187">
    <property type="entry name" value="F-box-assoc_dom_typ3"/>
</dbReference>
<comment type="caution">
    <text evidence="2">The sequence shown here is derived from an EMBL/GenBank/DDBJ whole genome shotgun (WGS) entry which is preliminary data.</text>
</comment>